<sequence>MKFALIAIFFMNIFQEASCMYYFDFESRNLELFYIHQLNNEKSDIDTLLLISELMVDPSPSVELPNVEYIEIFNPNEFSVNTIDFTIADLSKEVKLKEFILEPQEYLLLVKEGHVEMFSESMNVMGLSSWASLNNSSDEIKLKNRQEVLLDRIEYDLSYYQDSEKSKGGWSLERINPDWKCYDKRMNWRGSEAPAGGTPGLENSIGNSDWHGELPRLERIALNDSLMVLGFDIPVDATRFKVFVDGTAINDGVWSIDQKSWTLVGEWEERKYQLTVSDYSNCNGISRSDTTVVLELDKTLPVYIGGEFVNPNVVRLKFDEIIKDEELKVIGESNEEMEIVFQGQAIELISEDAFVNDSLYRFKLIGLSDLSGNKVDTLEVNVLAQSEFVSSLVHDERVVDLVFDIELGSLDSVEIYVEGIGRADIFYLLDDKVLRLFLPEGIKKNIICPVSIRNLKSLQGELISSFDAYLHWDTRKASLLRAYILNDFQINLEFNEKLNEESLHLGSFELGTGLFPTEFVSLFHDELFTIELSFDHQFQSDSAYQLSLHDLPDMQGNLLNKKVLLKYDTVAPILDAYFYKPTSNILKLVFDDLIAEVEVVRVDGKEIPFLVRNNILMAQDSVNEFDLDIIGMKDFNGNKHDSVRYLLGLENEIGQDIYFLNDQSVFLETDYQNYNVEQCGVSEGDIVKGGVIFSACESFEELELVEFKGEIDFDLYYDDYLSKVEWFDQMVKISFDGEILNDSVGVKIEGADLTWQSWNDDQLYVGFENVGDTVWLSVSRLEGSYFQKLPDFSKRYIREIQDTLPPSVIRYEVLSANELLLEFNEEVEKFSSIVTSYFAVNKNKPVKIERESSKRLRIVIEGEFDDWNVLEITGVRDLRGNEIHERKIEFAYRRVRNPKIGDLLLTELMISPEKDGVFPFEYVELFNASDQTIDLQNVILSDESSSVQLPKDSLLSGEYAVFCKGDCRDGFSKDAKVIELLAMPSMNNGGDVISISVDGSILDEIDYSIDYYLDVIQEGFGLEKDMQFHCSQYGWGVSRSELKGTPGMRNSIEGLIDEFDQSELDVLVELKSETLIKMSFNKPYKEVDIDEMGFQKGSVLNAEPIDDFSIEFTLEHELESDRLYSFELDGVSWCHQLKNARPVKVLKPSGGLVNLKLSEILFDPVQDCEDFIEIFNVSDSKWVDLTNLSVRKELFGDSGFNVPDYGKYLAPRSYLWFSSDVQCNLELYSNAESDNAVEVKSLPNFVNEQGSVYLVDASNGFVVDSLVYDVEVQSFSHIDDVEGFSLERRSFDDSLASDVWKMSSESSGGATPGKENSVYIDAVDSDLQFYLSSNVLIPESEEYSELEIYMDFHEPFVGKVEVLDAYGRLVHEIHSNMSFGVKSVLSWNGYGNKGRSLKEGLYILRLERDLGQGNKEEYFKSFAIGWKD</sequence>
<evidence type="ECO:0008006" key="3">
    <source>
        <dbReference type="Google" id="ProtNLM"/>
    </source>
</evidence>
<reference evidence="1" key="1">
    <citation type="submission" date="2023-07" db="EMBL/GenBank/DDBJ databases">
        <title>Genomic Encyclopedia of Type Strains, Phase IV (KMG-IV): sequencing the most valuable type-strain genomes for metagenomic binning, comparative biology and taxonomic classification.</title>
        <authorList>
            <person name="Goeker M."/>
        </authorList>
    </citation>
    <scope>NUCLEOTIDE SEQUENCE</scope>
    <source>
        <strain evidence="1">DSM 26174</strain>
    </source>
</reference>
<comment type="caution">
    <text evidence="1">The sequence shown here is derived from an EMBL/GenBank/DDBJ whole genome shotgun (WGS) entry which is preliminary data.</text>
</comment>
<name>A0AAE3XL54_9BACT</name>
<organism evidence="1 2">
    <name type="scientific">Aureibacter tunicatorum</name>
    <dbReference type="NCBI Taxonomy" id="866807"/>
    <lineage>
        <taxon>Bacteria</taxon>
        <taxon>Pseudomonadati</taxon>
        <taxon>Bacteroidota</taxon>
        <taxon>Cytophagia</taxon>
        <taxon>Cytophagales</taxon>
        <taxon>Persicobacteraceae</taxon>
        <taxon>Aureibacter</taxon>
    </lineage>
</organism>
<dbReference type="Proteomes" id="UP001185092">
    <property type="component" value="Unassembled WGS sequence"/>
</dbReference>
<gene>
    <name evidence="1" type="ORF">HNQ88_000921</name>
</gene>
<protein>
    <recommendedName>
        <fullName evidence="3">LTD domain-containing protein</fullName>
    </recommendedName>
</protein>
<keyword evidence="2" id="KW-1185">Reference proteome</keyword>
<dbReference type="EMBL" id="JAVDQD010000001">
    <property type="protein sequence ID" value="MDR6237945.1"/>
    <property type="molecule type" value="Genomic_DNA"/>
</dbReference>
<accession>A0AAE3XL54</accession>
<evidence type="ECO:0000313" key="2">
    <source>
        <dbReference type="Proteomes" id="UP001185092"/>
    </source>
</evidence>
<evidence type="ECO:0000313" key="1">
    <source>
        <dbReference type="EMBL" id="MDR6237945.1"/>
    </source>
</evidence>
<dbReference type="RefSeq" id="WP_309937414.1">
    <property type="nucleotide sequence ID" value="NZ_AP025305.1"/>
</dbReference>
<proteinExistence type="predicted"/>